<dbReference type="EMBL" id="MK562503">
    <property type="protein sequence ID" value="QBP32916.1"/>
    <property type="molecule type" value="Genomic_DNA"/>
</dbReference>
<keyword evidence="2" id="KW-1185">Reference proteome</keyword>
<proteinExistence type="predicted"/>
<dbReference type="Proteomes" id="UP000294568">
    <property type="component" value="Segment"/>
</dbReference>
<sequence>MRWGVFGSGIKLKGDAECTYDPANFRLAYDGELCSVVGMSWDYAEAQRLQDIAKAAVKAYNDYVGRKPETVFLKLADY</sequence>
<protein>
    <submittedName>
        <fullName evidence="1">Uncharacterized protein</fullName>
    </submittedName>
</protein>
<name>A0A482JJR1_9CAUD</name>
<evidence type="ECO:0000313" key="2">
    <source>
        <dbReference type="Proteomes" id="UP000294568"/>
    </source>
</evidence>
<accession>A0A482JJR1</accession>
<organism evidence="1 2">
    <name type="scientific">Shigella phage Buco</name>
    <dbReference type="NCBI Taxonomy" id="2530183"/>
    <lineage>
        <taxon>Viruses</taxon>
        <taxon>Duplodnaviria</taxon>
        <taxon>Heunggongvirae</taxon>
        <taxon>Uroviricota</taxon>
        <taxon>Caudoviricetes</taxon>
        <taxon>Autographivirales</taxon>
        <taxon>Autoscriptoviridae</taxon>
        <taxon>Slopekvirinae</taxon>
        <taxon>Bucovirus</taxon>
        <taxon>Bucovirus buco</taxon>
    </lineage>
</organism>
<evidence type="ECO:0000313" key="1">
    <source>
        <dbReference type="EMBL" id="QBP32916.1"/>
    </source>
</evidence>
<reference evidence="1 2" key="1">
    <citation type="submission" date="2019-02" db="EMBL/GenBank/DDBJ databases">
        <title>A cornucopia of Shigella phages from the Cornhusker state.</title>
        <authorList>
            <person name="Doore S.M."/>
            <person name="Schrad J.R."/>
            <person name="Perrett H.R."/>
            <person name="Dover J.A."/>
            <person name="Schrad K.P."/>
            <person name="Dean W.F."/>
            <person name="Parent K.N."/>
        </authorList>
    </citation>
    <scope>NUCLEOTIDE SEQUENCE [LARGE SCALE GENOMIC DNA]</scope>
</reference>
<gene>
    <name evidence="1" type="ORF">HRP29_gp16</name>
</gene>